<gene>
    <name evidence="2" type="ordered locus">Ethha_0461</name>
</gene>
<dbReference type="AlphaFoldDB" id="E6U8Y2"/>
<sequence length="228" mass="24756">MKQTRKFSDRLAVELGIASIPVLCYMLAYPYLPEKIATHYGAGGTTFSSKSSATMLIGIVLGFTGPVFGQAMEWLAKAGAKHGRSDLDPQDTLTVAKYSGVFLTVLLSLLAFFMLEFMPLMRTHLPGLVILRIVFSLSGILLLVIGKRMAPPLRSEADVVHLPPFAAKKTARRFAGWTGMICGAAQLALGLMLFLPDDAAVLVQLLSYPALITTLSVFFITRKKAKDC</sequence>
<feature type="transmembrane region" description="Helical" evidence="1">
    <location>
        <begin position="127"/>
        <end position="145"/>
    </location>
</feature>
<keyword evidence="1" id="KW-0472">Membrane</keyword>
<organism evidence="2 3">
    <name type="scientific">Ethanoligenens harbinense (strain DSM 18485 / JCM 12961 / CGMCC 1.5033 / YUAN-3)</name>
    <dbReference type="NCBI Taxonomy" id="663278"/>
    <lineage>
        <taxon>Bacteria</taxon>
        <taxon>Bacillati</taxon>
        <taxon>Bacillota</taxon>
        <taxon>Clostridia</taxon>
        <taxon>Eubacteriales</taxon>
        <taxon>Oscillospiraceae</taxon>
        <taxon>Ethanoligenens</taxon>
    </lineage>
</organism>
<dbReference type="EMBL" id="CP002400">
    <property type="protein sequence ID" value="ADU26046.1"/>
    <property type="molecule type" value="Genomic_DNA"/>
</dbReference>
<evidence type="ECO:0000313" key="3">
    <source>
        <dbReference type="Proteomes" id="UP000001551"/>
    </source>
</evidence>
<feature type="transmembrane region" description="Helical" evidence="1">
    <location>
        <begin position="201"/>
        <end position="220"/>
    </location>
</feature>
<feature type="transmembrane region" description="Helical" evidence="1">
    <location>
        <begin position="12"/>
        <end position="32"/>
    </location>
</feature>
<feature type="transmembrane region" description="Helical" evidence="1">
    <location>
        <begin position="95"/>
        <end position="115"/>
    </location>
</feature>
<protein>
    <submittedName>
        <fullName evidence="2">Uncharacterized protein</fullName>
    </submittedName>
</protein>
<evidence type="ECO:0000313" key="2">
    <source>
        <dbReference type="EMBL" id="ADU26046.1"/>
    </source>
</evidence>
<proteinExistence type="predicted"/>
<dbReference type="Proteomes" id="UP000001551">
    <property type="component" value="Chromosome"/>
</dbReference>
<name>E6U8Y2_ETHHY</name>
<feature type="transmembrane region" description="Helical" evidence="1">
    <location>
        <begin position="174"/>
        <end position="195"/>
    </location>
</feature>
<keyword evidence="3" id="KW-1185">Reference proteome</keyword>
<keyword evidence="1" id="KW-0812">Transmembrane</keyword>
<accession>E6U8Y2</accession>
<reference evidence="2 3" key="1">
    <citation type="submission" date="2010-12" db="EMBL/GenBank/DDBJ databases">
        <title>Complete sequence of Ethanoligenens harbinense YUAN-3.</title>
        <authorList>
            <person name="Lucas S."/>
            <person name="Copeland A."/>
            <person name="Lapidus A."/>
            <person name="Cheng J.-F."/>
            <person name="Bruce D."/>
            <person name="Goodwin L."/>
            <person name="Pitluck S."/>
            <person name="Chertkov O."/>
            <person name="Misra M."/>
            <person name="Detter J.C."/>
            <person name="Han C."/>
            <person name="Tapia R."/>
            <person name="Land M."/>
            <person name="Hauser L."/>
            <person name="Jeffries C."/>
            <person name="Kyrpides N."/>
            <person name="Ivanova N."/>
            <person name="Mikhailova N."/>
            <person name="Wang A."/>
            <person name="Mouttaki H."/>
            <person name="He Z."/>
            <person name="Zhou J."/>
            <person name="Hemme C.L."/>
            <person name="Woyke T."/>
        </authorList>
    </citation>
    <scope>NUCLEOTIDE SEQUENCE [LARGE SCALE GENOMIC DNA]</scope>
    <source>
        <strain evidence="3">DSM 18485 / JCM 12961 / CGMCC 1.5033 / YUAN-3</strain>
    </source>
</reference>
<keyword evidence="1" id="KW-1133">Transmembrane helix</keyword>
<dbReference type="STRING" id="663278.Ethha_0461"/>
<dbReference type="RefSeq" id="WP_013484427.1">
    <property type="nucleotide sequence ID" value="NC_014828.1"/>
</dbReference>
<dbReference type="KEGG" id="eha:Ethha_0461"/>
<evidence type="ECO:0000256" key="1">
    <source>
        <dbReference type="SAM" id="Phobius"/>
    </source>
</evidence>
<feature type="transmembrane region" description="Helical" evidence="1">
    <location>
        <begin position="52"/>
        <end position="75"/>
    </location>
</feature>
<dbReference type="HOGENOM" id="CLU_1213305_0_0_9"/>